<feature type="transmembrane region" description="Helical" evidence="1">
    <location>
        <begin position="31"/>
        <end position="49"/>
    </location>
</feature>
<feature type="transmembrane region" description="Helical" evidence="1">
    <location>
        <begin position="6"/>
        <end position="24"/>
    </location>
</feature>
<keyword evidence="1" id="KW-0472">Membrane</keyword>
<gene>
    <name evidence="2" type="ORF">RRF57_003814</name>
</gene>
<comment type="caution">
    <text evidence="2">The sequence shown here is derived from an EMBL/GenBank/DDBJ whole genome shotgun (WGS) entry which is preliminary data.</text>
</comment>
<evidence type="ECO:0000313" key="2">
    <source>
        <dbReference type="EMBL" id="KAK5628099.1"/>
    </source>
</evidence>
<evidence type="ECO:0000256" key="1">
    <source>
        <dbReference type="SAM" id="Phobius"/>
    </source>
</evidence>
<organism evidence="2 3">
    <name type="scientific">Xylaria bambusicola</name>
    <dbReference type="NCBI Taxonomy" id="326684"/>
    <lineage>
        <taxon>Eukaryota</taxon>
        <taxon>Fungi</taxon>
        <taxon>Dikarya</taxon>
        <taxon>Ascomycota</taxon>
        <taxon>Pezizomycotina</taxon>
        <taxon>Sordariomycetes</taxon>
        <taxon>Xylariomycetidae</taxon>
        <taxon>Xylariales</taxon>
        <taxon>Xylariaceae</taxon>
        <taxon>Xylaria</taxon>
    </lineage>
</organism>
<evidence type="ECO:0000313" key="3">
    <source>
        <dbReference type="Proteomes" id="UP001305414"/>
    </source>
</evidence>
<dbReference type="AlphaFoldDB" id="A0AAN7UV46"/>
<proteinExistence type="predicted"/>
<keyword evidence="3" id="KW-1185">Reference proteome</keyword>
<dbReference type="EMBL" id="JAWHQM010000007">
    <property type="protein sequence ID" value="KAK5628099.1"/>
    <property type="molecule type" value="Genomic_DNA"/>
</dbReference>
<sequence>MDTYIALVFGFAFLRLRLLLGRLLSLIFDIFHINIAIIVDCLAGFLWGLDFGFLGLSFCEALFLKLMEHILVVVQVMALCSKQMGSLQVLAHLGRNYIGHRGRVELT</sequence>
<dbReference type="Proteomes" id="UP001305414">
    <property type="component" value="Unassembled WGS sequence"/>
</dbReference>
<reference evidence="2 3" key="1">
    <citation type="submission" date="2023-10" db="EMBL/GenBank/DDBJ databases">
        <title>Draft genome sequence of Xylaria bambusicola isolate GMP-LS, the root and basal stem rot pathogen of sugarcane in Indonesia.</title>
        <authorList>
            <person name="Selvaraj P."/>
            <person name="Muralishankar V."/>
            <person name="Muruganantham S."/>
            <person name="Sp S."/>
            <person name="Haryani S."/>
            <person name="Lau K.J.X."/>
            <person name="Naqvi N.I."/>
        </authorList>
    </citation>
    <scope>NUCLEOTIDE SEQUENCE [LARGE SCALE GENOMIC DNA]</scope>
    <source>
        <strain evidence="2">GMP-LS</strain>
    </source>
</reference>
<keyword evidence="1" id="KW-1133">Transmembrane helix</keyword>
<name>A0AAN7UV46_9PEZI</name>
<accession>A0AAN7UV46</accession>
<protein>
    <submittedName>
        <fullName evidence="2">Uncharacterized protein</fullName>
    </submittedName>
</protein>
<keyword evidence="1" id="KW-0812">Transmembrane</keyword>